<evidence type="ECO:0000256" key="1">
    <source>
        <dbReference type="PIRSR" id="PIRSR611757-1"/>
    </source>
</evidence>
<dbReference type="RefSeq" id="WP_058503833.1">
    <property type="nucleotide sequence ID" value="NZ_CAAAIF010000001.1"/>
</dbReference>
<accession>A0A0W0WTX0</accession>
<sequence>MQRLITICFSLILLLGSCIAQADLAFTQRQDVQNFINHMVKDHKFDRKELIAVMSDVQLQPQIIESMDKPFEKKSWDVYKQLFLTPERVQAGMEFWRTNQAALDKAEKQYGVPANIIVAIIGVETLYGKHQGTYRVLDALSTLAFNYPKRSPFFTKELGEYLLLCREHQVPPTQYLGSYAGAMGKPQFMPSSYRNYAAAFSPNTKIDLMNDDNAVIASVANYFHKHGWKWNQGIAQPAQVEGLNYKKINTTYKTAVYRVQQLEEAGIKPLTAAANTPTKVGLIELTTQTGQEFWLAYPNFYVITRYNASPQYAMAVYLFSQQLKSQWAMTTVGRKYAYV</sequence>
<dbReference type="GO" id="GO:0008933">
    <property type="term" value="F:peptidoglycan lytic transglycosylase activity"/>
    <property type="evidence" value="ECO:0007669"/>
    <property type="project" value="TreeGrafter"/>
</dbReference>
<gene>
    <name evidence="4" type="ORF">Lnau_0774</name>
</gene>
<dbReference type="InterPro" id="IPR043426">
    <property type="entry name" value="MltB-like"/>
</dbReference>
<feature type="signal peptide" evidence="2">
    <location>
        <begin position="1"/>
        <end position="22"/>
    </location>
</feature>
<dbReference type="Gene3D" id="1.10.530.10">
    <property type="match status" value="1"/>
</dbReference>
<dbReference type="PANTHER" id="PTHR30163">
    <property type="entry name" value="MEMBRANE-BOUND LYTIC MUREIN TRANSGLYCOSYLASE B"/>
    <property type="match status" value="1"/>
</dbReference>
<name>A0A0W0WTX0_9GAMM</name>
<feature type="active site" evidence="1">
    <location>
        <position position="124"/>
    </location>
</feature>
<protein>
    <submittedName>
        <fullName evidence="4">Membrane bound lytic murein transglycosylase</fullName>
    </submittedName>
</protein>
<dbReference type="InterPro" id="IPR023346">
    <property type="entry name" value="Lysozyme-like_dom_sf"/>
</dbReference>
<comment type="caution">
    <text evidence="4">The sequence shown here is derived from an EMBL/GenBank/DDBJ whole genome shotgun (WGS) entry which is preliminary data.</text>
</comment>
<dbReference type="InterPro" id="IPR031304">
    <property type="entry name" value="SLT_2"/>
</dbReference>
<dbReference type="PROSITE" id="PS51257">
    <property type="entry name" value="PROKAR_LIPOPROTEIN"/>
    <property type="match status" value="1"/>
</dbReference>
<reference evidence="4 5" key="1">
    <citation type="submission" date="2015-11" db="EMBL/GenBank/DDBJ databases">
        <title>Genomic analysis of 38 Legionella species identifies large and diverse effector repertoires.</title>
        <authorList>
            <person name="Burstein D."/>
            <person name="Amaro F."/>
            <person name="Zusman T."/>
            <person name="Lifshitz Z."/>
            <person name="Cohen O."/>
            <person name="Gilbert J.A."/>
            <person name="Pupko T."/>
            <person name="Shuman H.A."/>
            <person name="Segal G."/>
        </authorList>
    </citation>
    <scope>NUCLEOTIDE SEQUENCE [LARGE SCALE GENOMIC DNA]</scope>
    <source>
        <strain evidence="4 5">ATCC 49506</strain>
    </source>
</reference>
<keyword evidence="5" id="KW-1185">Reference proteome</keyword>
<dbReference type="EMBL" id="LNYO01000013">
    <property type="protein sequence ID" value="KTD35790.1"/>
    <property type="molecule type" value="Genomic_DNA"/>
</dbReference>
<dbReference type="NCBIfam" id="TIGR02282">
    <property type="entry name" value="MltB"/>
    <property type="match status" value="1"/>
</dbReference>
<keyword evidence="2" id="KW-0732">Signal</keyword>
<dbReference type="Gene3D" id="1.10.8.350">
    <property type="entry name" value="Bacterial muramidase"/>
    <property type="match status" value="1"/>
</dbReference>
<evidence type="ECO:0000256" key="2">
    <source>
        <dbReference type="SAM" id="SignalP"/>
    </source>
</evidence>
<dbReference type="Proteomes" id="UP000054725">
    <property type="component" value="Unassembled WGS sequence"/>
</dbReference>
<dbReference type="STRING" id="45070.Lnau_0774"/>
<evidence type="ECO:0000313" key="5">
    <source>
        <dbReference type="Proteomes" id="UP000054725"/>
    </source>
</evidence>
<dbReference type="PATRIC" id="fig|45070.6.peg.821"/>
<dbReference type="CDD" id="cd13399">
    <property type="entry name" value="Slt35-like"/>
    <property type="match status" value="1"/>
</dbReference>
<dbReference type="GO" id="GO:0009253">
    <property type="term" value="P:peptidoglycan catabolic process"/>
    <property type="evidence" value="ECO:0007669"/>
    <property type="project" value="TreeGrafter"/>
</dbReference>
<dbReference type="Pfam" id="PF13406">
    <property type="entry name" value="SLT_2"/>
    <property type="match status" value="1"/>
</dbReference>
<evidence type="ECO:0000259" key="3">
    <source>
        <dbReference type="Pfam" id="PF13406"/>
    </source>
</evidence>
<dbReference type="FunFam" id="1.10.8.350:FF:000001">
    <property type="entry name" value="Lytic murein transglycosylase B"/>
    <property type="match status" value="1"/>
</dbReference>
<dbReference type="PANTHER" id="PTHR30163:SF9">
    <property type="entry name" value="MEMBRANE-BOUND LYTIC MUREIN TRANSGLYCOSYLASE B"/>
    <property type="match status" value="1"/>
</dbReference>
<feature type="domain" description="Transglycosylase SLT" evidence="3">
    <location>
        <begin position="28"/>
        <end position="321"/>
    </location>
</feature>
<dbReference type="InterPro" id="IPR011757">
    <property type="entry name" value="Lytic_transglycosylase_MltB"/>
</dbReference>
<feature type="chain" id="PRO_5006915839" evidence="2">
    <location>
        <begin position="23"/>
        <end position="339"/>
    </location>
</feature>
<organism evidence="4 5">
    <name type="scientific">Legionella nautarum</name>
    <dbReference type="NCBI Taxonomy" id="45070"/>
    <lineage>
        <taxon>Bacteria</taxon>
        <taxon>Pseudomonadati</taxon>
        <taxon>Pseudomonadota</taxon>
        <taxon>Gammaproteobacteria</taxon>
        <taxon>Legionellales</taxon>
        <taxon>Legionellaceae</taxon>
        <taxon>Legionella</taxon>
    </lineage>
</organism>
<proteinExistence type="predicted"/>
<dbReference type="SUPFAM" id="SSF53955">
    <property type="entry name" value="Lysozyme-like"/>
    <property type="match status" value="1"/>
</dbReference>
<dbReference type="OrthoDB" id="9772911at2"/>
<dbReference type="AlphaFoldDB" id="A0A0W0WTX0"/>
<evidence type="ECO:0000313" key="4">
    <source>
        <dbReference type="EMBL" id="KTD35790.1"/>
    </source>
</evidence>